<accession>A0AAV4JD80</accession>
<name>A0AAV4JD80_9GAST</name>
<gene>
    <name evidence="1" type="ORF">ElyMa_003309900</name>
</gene>
<dbReference type="InterPro" id="IPR051288">
    <property type="entry name" value="Serum_paraoxonase/arylesterase"/>
</dbReference>
<sequence>MLLKAVLVAVVAVAGYGVYYFDTELAFDVKYYKHYPGVCRRVAGADHGSEDIHVTSDGKAFISTGFQSPQAGLGERQGFHGGVHLFDFKNPSDGAVDLKIVSEKRNLLLMECYDNEG</sequence>
<dbReference type="EMBL" id="BMAT01006804">
    <property type="protein sequence ID" value="GFS20296.1"/>
    <property type="molecule type" value="Genomic_DNA"/>
</dbReference>
<dbReference type="PANTHER" id="PTHR11799">
    <property type="entry name" value="PARAOXONASE"/>
    <property type="match status" value="1"/>
</dbReference>
<keyword evidence="2" id="KW-1185">Reference proteome</keyword>
<evidence type="ECO:0000313" key="1">
    <source>
        <dbReference type="EMBL" id="GFS20296.1"/>
    </source>
</evidence>
<evidence type="ECO:0000313" key="2">
    <source>
        <dbReference type="Proteomes" id="UP000762676"/>
    </source>
</evidence>
<protein>
    <submittedName>
        <fullName evidence="1">Serum paraoxonase/arylesterase 1</fullName>
    </submittedName>
</protein>
<reference evidence="1 2" key="1">
    <citation type="journal article" date="2021" name="Elife">
        <title>Chloroplast acquisition without the gene transfer in kleptoplastic sea slugs, Plakobranchus ocellatus.</title>
        <authorList>
            <person name="Maeda T."/>
            <person name="Takahashi S."/>
            <person name="Yoshida T."/>
            <person name="Shimamura S."/>
            <person name="Takaki Y."/>
            <person name="Nagai Y."/>
            <person name="Toyoda A."/>
            <person name="Suzuki Y."/>
            <person name="Arimoto A."/>
            <person name="Ishii H."/>
            <person name="Satoh N."/>
            <person name="Nishiyama T."/>
            <person name="Hasebe M."/>
            <person name="Maruyama T."/>
            <person name="Minagawa J."/>
            <person name="Obokata J."/>
            <person name="Shigenobu S."/>
        </authorList>
    </citation>
    <scope>NUCLEOTIDE SEQUENCE [LARGE SCALE GENOMIC DNA]</scope>
</reference>
<proteinExistence type="predicted"/>
<dbReference type="InterPro" id="IPR011042">
    <property type="entry name" value="6-blade_b-propeller_TolB-like"/>
</dbReference>
<dbReference type="Proteomes" id="UP000762676">
    <property type="component" value="Unassembled WGS sequence"/>
</dbReference>
<dbReference type="AlphaFoldDB" id="A0AAV4JD80"/>
<organism evidence="1 2">
    <name type="scientific">Elysia marginata</name>
    <dbReference type="NCBI Taxonomy" id="1093978"/>
    <lineage>
        <taxon>Eukaryota</taxon>
        <taxon>Metazoa</taxon>
        <taxon>Spiralia</taxon>
        <taxon>Lophotrochozoa</taxon>
        <taxon>Mollusca</taxon>
        <taxon>Gastropoda</taxon>
        <taxon>Heterobranchia</taxon>
        <taxon>Euthyneura</taxon>
        <taxon>Panpulmonata</taxon>
        <taxon>Sacoglossa</taxon>
        <taxon>Placobranchoidea</taxon>
        <taxon>Plakobranchidae</taxon>
        <taxon>Elysia</taxon>
    </lineage>
</organism>
<comment type="caution">
    <text evidence="1">The sequence shown here is derived from an EMBL/GenBank/DDBJ whole genome shotgun (WGS) entry which is preliminary data.</text>
</comment>
<dbReference type="Gene3D" id="2.120.10.30">
    <property type="entry name" value="TolB, C-terminal domain"/>
    <property type="match status" value="1"/>
</dbReference>
<dbReference type="PANTHER" id="PTHR11799:SF12">
    <property type="entry name" value="PARAOXONASE-RELATED"/>
    <property type="match status" value="1"/>
</dbReference>